<evidence type="ECO:0000256" key="3">
    <source>
        <dbReference type="ARBA" id="ARBA00022723"/>
    </source>
</evidence>
<dbReference type="AlphaFoldDB" id="A0A857JEK0"/>
<dbReference type="CDD" id="cd06185">
    <property type="entry name" value="PDR_like"/>
    <property type="match status" value="1"/>
</dbReference>
<dbReference type="InterPro" id="IPR036010">
    <property type="entry name" value="2Fe-2S_ferredoxin-like_sf"/>
</dbReference>
<evidence type="ECO:0000313" key="10">
    <source>
        <dbReference type="Proteomes" id="UP000464787"/>
    </source>
</evidence>
<dbReference type="SUPFAM" id="SSF52343">
    <property type="entry name" value="Ferredoxin reductase-like, C-terminal NADP-linked domain"/>
    <property type="match status" value="1"/>
</dbReference>
<gene>
    <name evidence="9" type="ORF">GT347_18780</name>
</gene>
<dbReference type="GO" id="GO:0046872">
    <property type="term" value="F:metal ion binding"/>
    <property type="evidence" value="ECO:0007669"/>
    <property type="project" value="UniProtKB-KW"/>
</dbReference>
<reference evidence="9 10" key="1">
    <citation type="submission" date="2020-01" db="EMBL/GenBank/DDBJ databases">
        <title>Genome sequencing of strain KACC 21265.</title>
        <authorList>
            <person name="Heo J."/>
            <person name="Kim S.-J."/>
            <person name="Kim J.-S."/>
            <person name="Hong S.-B."/>
            <person name="Kwon S.-W."/>
        </authorList>
    </citation>
    <scope>NUCLEOTIDE SEQUENCE [LARGE SCALE GENOMIC DNA]</scope>
    <source>
        <strain evidence="9 10">KACC 21265</strain>
    </source>
</reference>
<dbReference type="KEGG" id="xyk:GT347_18780"/>
<dbReference type="Gene3D" id="2.40.30.10">
    <property type="entry name" value="Translation factors"/>
    <property type="match status" value="1"/>
</dbReference>
<keyword evidence="2" id="KW-0001">2Fe-2S</keyword>
<keyword evidence="5" id="KW-0408">Iron</keyword>
<dbReference type="InterPro" id="IPR050415">
    <property type="entry name" value="MRET"/>
</dbReference>
<dbReference type="Gene3D" id="3.40.50.80">
    <property type="entry name" value="Nucleotide-binding domain of ferredoxin-NADP reductase (FNR) module"/>
    <property type="match status" value="1"/>
</dbReference>
<dbReference type="SUPFAM" id="SSF54292">
    <property type="entry name" value="2Fe-2S ferredoxin-like"/>
    <property type="match status" value="1"/>
</dbReference>
<dbReference type="InterPro" id="IPR006058">
    <property type="entry name" value="2Fe2S_fd_BS"/>
</dbReference>
<evidence type="ECO:0000256" key="2">
    <source>
        <dbReference type="ARBA" id="ARBA00022714"/>
    </source>
</evidence>
<evidence type="ECO:0000256" key="1">
    <source>
        <dbReference type="ARBA" id="ARBA00022630"/>
    </source>
</evidence>
<dbReference type="Proteomes" id="UP000464787">
    <property type="component" value="Chromosome"/>
</dbReference>
<name>A0A857JEK0_9BURK</name>
<evidence type="ECO:0000313" key="9">
    <source>
        <dbReference type="EMBL" id="QHJ01622.1"/>
    </source>
</evidence>
<dbReference type="InterPro" id="IPR012675">
    <property type="entry name" value="Beta-grasp_dom_sf"/>
</dbReference>
<dbReference type="SUPFAM" id="SSF63380">
    <property type="entry name" value="Riboflavin synthase domain-like"/>
    <property type="match status" value="1"/>
</dbReference>
<keyword evidence="1" id="KW-0285">Flavoprotein</keyword>
<dbReference type="CDD" id="cd00207">
    <property type="entry name" value="fer2"/>
    <property type="match status" value="1"/>
</dbReference>
<accession>A0A857JEK0</accession>
<evidence type="ECO:0000259" key="7">
    <source>
        <dbReference type="PROSITE" id="PS51085"/>
    </source>
</evidence>
<dbReference type="PROSITE" id="PS51085">
    <property type="entry name" value="2FE2S_FER_2"/>
    <property type="match status" value="1"/>
</dbReference>
<dbReference type="InterPro" id="IPR017927">
    <property type="entry name" value="FAD-bd_FR_type"/>
</dbReference>
<organism evidence="9 10">
    <name type="scientific">Xylophilus rhododendri</name>
    <dbReference type="NCBI Taxonomy" id="2697032"/>
    <lineage>
        <taxon>Bacteria</taxon>
        <taxon>Pseudomonadati</taxon>
        <taxon>Pseudomonadota</taxon>
        <taxon>Betaproteobacteria</taxon>
        <taxon>Burkholderiales</taxon>
        <taxon>Xylophilus</taxon>
    </lineage>
</organism>
<dbReference type="InterPro" id="IPR001041">
    <property type="entry name" value="2Fe-2S_ferredoxin-type"/>
</dbReference>
<proteinExistence type="predicted"/>
<dbReference type="Gene3D" id="3.10.20.30">
    <property type="match status" value="1"/>
</dbReference>
<protein>
    <submittedName>
        <fullName evidence="9">2Fe-2S iron-sulfur cluster binding domain-containing protein</fullName>
    </submittedName>
</protein>
<evidence type="ECO:0000256" key="5">
    <source>
        <dbReference type="ARBA" id="ARBA00023004"/>
    </source>
</evidence>
<feature type="domain" description="FAD-binding FR-type" evidence="8">
    <location>
        <begin position="11"/>
        <end position="113"/>
    </location>
</feature>
<dbReference type="PROSITE" id="PS51384">
    <property type="entry name" value="FAD_FR"/>
    <property type="match status" value="1"/>
</dbReference>
<dbReference type="PROSITE" id="PS00197">
    <property type="entry name" value="2FE2S_FER_1"/>
    <property type="match status" value="1"/>
</dbReference>
<keyword evidence="6" id="KW-0411">Iron-sulfur</keyword>
<sequence>MAAASLSTTVSTTLAVTVAARALLPGGVLHLRLRSADGAPLPAFEPGAHVDLHLGDGLVRQYSLCGDPDLPGDWQLAILLARPSRGGSQAVHDRLAPGSRWTVSPPRNQFPLAAGTRRAVLLAGGIGITPLLAMAWRLHRLGTPFTLHYAVRGQDSAAFAGLLQDTPFADRVHLHADDGPAAQQLDILQALGEPQPGTHAYTCGPEGFMRAVQAGARALGWPADHCHQEHFQPPDEEVQPADRAFTVQAARSGVTVQVPVGCSISSVLLKAGVTVWTSCEQGVCGTCLTPLLAGEADHRDRYQTAEEKAAQNQVALCCSRALSPTLVLDL</sequence>
<keyword evidence="10" id="KW-1185">Reference proteome</keyword>
<dbReference type="GO" id="GO:0016491">
    <property type="term" value="F:oxidoreductase activity"/>
    <property type="evidence" value="ECO:0007669"/>
    <property type="project" value="UniProtKB-KW"/>
</dbReference>
<dbReference type="Pfam" id="PF00175">
    <property type="entry name" value="NAD_binding_1"/>
    <property type="match status" value="1"/>
</dbReference>
<dbReference type="PANTHER" id="PTHR47354:SF1">
    <property type="entry name" value="CARNITINE MONOOXYGENASE REDUCTASE SUBUNIT"/>
    <property type="match status" value="1"/>
</dbReference>
<dbReference type="PRINTS" id="PR00409">
    <property type="entry name" value="PHDIOXRDTASE"/>
</dbReference>
<evidence type="ECO:0000256" key="4">
    <source>
        <dbReference type="ARBA" id="ARBA00023002"/>
    </source>
</evidence>
<dbReference type="InterPro" id="IPR039261">
    <property type="entry name" value="FNR_nucleotide-bd"/>
</dbReference>
<feature type="domain" description="2Fe-2S ferredoxin-type" evidence="7">
    <location>
        <begin position="243"/>
        <end position="330"/>
    </location>
</feature>
<evidence type="ECO:0000259" key="8">
    <source>
        <dbReference type="PROSITE" id="PS51384"/>
    </source>
</evidence>
<dbReference type="InterPro" id="IPR001433">
    <property type="entry name" value="OxRdtase_FAD/NAD-bd"/>
</dbReference>
<dbReference type="Pfam" id="PF00111">
    <property type="entry name" value="Fer2"/>
    <property type="match status" value="1"/>
</dbReference>
<dbReference type="GO" id="GO:0051537">
    <property type="term" value="F:2 iron, 2 sulfur cluster binding"/>
    <property type="evidence" value="ECO:0007669"/>
    <property type="project" value="UniProtKB-KW"/>
</dbReference>
<keyword evidence="3" id="KW-0479">Metal-binding</keyword>
<keyword evidence="4" id="KW-0560">Oxidoreductase</keyword>
<dbReference type="EMBL" id="CP047650">
    <property type="protein sequence ID" value="QHJ01622.1"/>
    <property type="molecule type" value="Genomic_DNA"/>
</dbReference>
<dbReference type="InterPro" id="IPR017938">
    <property type="entry name" value="Riboflavin_synthase-like_b-brl"/>
</dbReference>
<evidence type="ECO:0000256" key="6">
    <source>
        <dbReference type="ARBA" id="ARBA00023014"/>
    </source>
</evidence>
<dbReference type="PANTHER" id="PTHR47354">
    <property type="entry name" value="NADH OXIDOREDUCTASE HCR"/>
    <property type="match status" value="1"/>
</dbReference>